<accession>A0A1A9UXP6</accession>
<feature type="transmembrane region" description="Helical" evidence="1">
    <location>
        <begin position="61"/>
        <end position="86"/>
    </location>
</feature>
<dbReference type="VEuPathDB" id="VectorBase:GAUT019112"/>
<keyword evidence="3" id="KW-1185">Reference proteome</keyword>
<sequence length="195" mass="22207">MFRNGPNTKTKAYFLKKRHCSASLLKVDSMMLPMSLFEFTFTLSITTLDKFSLFSLKCLQVVLLINATVGFLSAFNSIQFSSVQFYRKLKIKLTKLIVVEFRAGSVSVNLMGKAMERMRKTKKTSYLSFLRFNFFIGIVYIIGINWYMRILLDDRVDICSSPGSNISVVALGHKYDDTLKLFDNDSDYVGGNSCV</sequence>
<organism evidence="2 3">
    <name type="scientific">Glossina austeni</name>
    <name type="common">Savannah tsetse fly</name>
    <dbReference type="NCBI Taxonomy" id="7395"/>
    <lineage>
        <taxon>Eukaryota</taxon>
        <taxon>Metazoa</taxon>
        <taxon>Ecdysozoa</taxon>
        <taxon>Arthropoda</taxon>
        <taxon>Hexapoda</taxon>
        <taxon>Insecta</taxon>
        <taxon>Pterygota</taxon>
        <taxon>Neoptera</taxon>
        <taxon>Endopterygota</taxon>
        <taxon>Diptera</taxon>
        <taxon>Brachycera</taxon>
        <taxon>Muscomorpha</taxon>
        <taxon>Hippoboscoidea</taxon>
        <taxon>Glossinidae</taxon>
        <taxon>Glossina</taxon>
    </lineage>
</organism>
<dbReference type="Proteomes" id="UP000078200">
    <property type="component" value="Unassembled WGS sequence"/>
</dbReference>
<keyword evidence="1" id="KW-0812">Transmembrane</keyword>
<protein>
    <submittedName>
        <fullName evidence="2">Uncharacterized protein</fullName>
    </submittedName>
</protein>
<dbReference type="AlphaFoldDB" id="A0A1A9UXP6"/>
<evidence type="ECO:0000256" key="1">
    <source>
        <dbReference type="SAM" id="Phobius"/>
    </source>
</evidence>
<keyword evidence="1" id="KW-1133">Transmembrane helix</keyword>
<evidence type="ECO:0000313" key="3">
    <source>
        <dbReference type="Proteomes" id="UP000078200"/>
    </source>
</evidence>
<feature type="transmembrane region" description="Helical" evidence="1">
    <location>
        <begin position="21"/>
        <end position="41"/>
    </location>
</feature>
<name>A0A1A9UXP6_GLOAU</name>
<evidence type="ECO:0000313" key="2">
    <source>
        <dbReference type="EnsemblMetazoa" id="GAUT019112-PA"/>
    </source>
</evidence>
<feature type="transmembrane region" description="Helical" evidence="1">
    <location>
        <begin position="126"/>
        <end position="148"/>
    </location>
</feature>
<reference evidence="2" key="1">
    <citation type="submission" date="2020-05" db="UniProtKB">
        <authorList>
            <consortium name="EnsemblMetazoa"/>
        </authorList>
    </citation>
    <scope>IDENTIFICATION</scope>
    <source>
        <strain evidence="2">TTRI</strain>
    </source>
</reference>
<dbReference type="EnsemblMetazoa" id="GAUT019112-RA">
    <property type="protein sequence ID" value="GAUT019112-PA"/>
    <property type="gene ID" value="GAUT019112"/>
</dbReference>
<keyword evidence="1" id="KW-0472">Membrane</keyword>
<proteinExistence type="predicted"/>